<dbReference type="GeneID" id="19963122"/>
<feature type="compositionally biased region" description="Basic and acidic residues" evidence="1">
    <location>
        <begin position="341"/>
        <end position="353"/>
    </location>
</feature>
<dbReference type="OrthoDB" id="373277at2759"/>
<feature type="region of interest" description="Disordered" evidence="1">
    <location>
        <begin position="256"/>
        <end position="521"/>
    </location>
</feature>
<feature type="compositionally biased region" description="Pro residues" evidence="1">
    <location>
        <begin position="438"/>
        <end position="477"/>
    </location>
</feature>
<sequence length="665" mass="74176">MEEHQKMCKLLLEGDSYFKGKDVNTKKINEKSTIKSYCYNDDCKTNGERINALAIYIHMKFKRSIKDHDYNKYDEYLLMWISDKLYKIHIKSKGKDTPKGFMDNFTLKQAYEEYLKNDKVKSNYWDLLNMQQGLKEAYLRYMAEFYKLLNRICKTIVYYEENKAKSKELSNYSKNCLNEYRNLYINIYECKSYLHLLNKLKGIYDDFRNYAIKENPSNNNLETNLKKLTTPNRVEMNAKRSFKPYKFNKKICYSQKKNTKQKKTDSPGPQASSQVVVSENKGNMKGTTQTMQKNGSDISKGTDDGTGDPGSVSGGGQDSKVGDSDSWREGTSGDARSPNSENEKKNGGAKEPGDPSGGKGSQVNGDDRGNSEPGGAYTEKGGSEGGPGSDKGGSGGSDGKGAKDSEPVGSGSKGGGAGNSDNNLPPNSDKSQQSGDSPQPPPKDPPSQLPPPSPPTPPSTPPSGPPKGPSPNTPQPKQPASQSQPTTQQNPQDDPSNQKKSDKTNLQLATSPSPDPNLKKTWNIIPTTWNGSEDCKPKINFMSATLVCCTSKKCSLTGVSVTLILIPIILLILYKYLSREWTKKSEKKNMKRVIKLVDGKRKTKIIISSYDRNKDLKPIINSVGRKKDPLLNIYKLMQSDPIPFINLFFLLIFFVYKRKHNFIEL</sequence>
<feature type="compositionally biased region" description="Gly residues" evidence="1">
    <location>
        <begin position="383"/>
        <end position="399"/>
    </location>
</feature>
<feature type="transmembrane region" description="Helical" evidence="2">
    <location>
        <begin position="556"/>
        <end position="577"/>
    </location>
</feature>
<protein>
    <submittedName>
        <fullName evidence="3">CIR protein PIR protein</fullName>
    </submittedName>
</protein>
<evidence type="ECO:0000256" key="1">
    <source>
        <dbReference type="SAM" id="MobiDB-lite"/>
    </source>
</evidence>
<dbReference type="RefSeq" id="XP_008626774.2">
    <property type="nucleotide sequence ID" value="XM_008628552.2"/>
</dbReference>
<gene>
    <name evidence="3" type="ORF">PVVCY_1400020</name>
</gene>
<evidence type="ECO:0000256" key="2">
    <source>
        <dbReference type="SAM" id="Phobius"/>
    </source>
</evidence>
<keyword evidence="2" id="KW-1133">Transmembrane helix</keyword>
<keyword evidence="2" id="KW-0472">Membrane</keyword>
<dbReference type="AlphaFoldDB" id="A0A449BZG0"/>
<dbReference type="EMBL" id="LR215070">
    <property type="protein sequence ID" value="VEV58761.1"/>
    <property type="molecule type" value="Genomic_DNA"/>
</dbReference>
<proteinExistence type="predicted"/>
<dbReference type="KEGG" id="pvv:PVVCY_1400020"/>
<accession>A0A449BZG0</accession>
<evidence type="ECO:0000313" key="4">
    <source>
        <dbReference type="Proteomes" id="UP000290582"/>
    </source>
</evidence>
<evidence type="ECO:0000313" key="3">
    <source>
        <dbReference type="EMBL" id="VEV58761.1"/>
    </source>
</evidence>
<organism evidence="3 4">
    <name type="scientific">Plasmodium vinckei vinckei</name>
    <dbReference type="NCBI Taxonomy" id="54757"/>
    <lineage>
        <taxon>Eukaryota</taxon>
        <taxon>Sar</taxon>
        <taxon>Alveolata</taxon>
        <taxon>Apicomplexa</taxon>
        <taxon>Aconoidasida</taxon>
        <taxon>Haemosporida</taxon>
        <taxon>Plasmodiidae</taxon>
        <taxon>Plasmodium</taxon>
        <taxon>Plasmodium (Vinckeia)</taxon>
    </lineage>
</organism>
<feature type="compositionally biased region" description="Low complexity" evidence="1">
    <location>
        <begin position="218"/>
        <end position="232"/>
    </location>
</feature>
<dbReference type="Pfam" id="PF06022">
    <property type="entry name" value="Cir_Bir_Yir"/>
    <property type="match status" value="1"/>
</dbReference>
<name>A0A449BZG0_PLAVN</name>
<reference evidence="3 4" key="1">
    <citation type="submission" date="2019-01" db="EMBL/GenBank/DDBJ databases">
        <authorList>
            <person name="Ramaprasad A."/>
        </authorList>
    </citation>
    <scope>NUCLEOTIDE SEQUENCE [LARGE SCALE GENOMIC DNA]</scope>
</reference>
<dbReference type="VEuPathDB" id="PlasmoDB:PVVCY_1400020"/>
<dbReference type="InterPro" id="IPR006477">
    <property type="entry name" value="Yir_bir_cir"/>
</dbReference>
<dbReference type="Proteomes" id="UP000290582">
    <property type="component" value="Chromosome PVVCY_14"/>
</dbReference>
<feature type="region of interest" description="Disordered" evidence="1">
    <location>
        <begin position="215"/>
        <end position="240"/>
    </location>
</feature>
<keyword evidence="2" id="KW-0812">Transmembrane</keyword>
<feature type="compositionally biased region" description="Polar residues" evidence="1">
    <location>
        <begin position="267"/>
        <end position="297"/>
    </location>
</feature>
<feature type="compositionally biased region" description="Low complexity" evidence="1">
    <location>
        <begin position="419"/>
        <end position="437"/>
    </location>
</feature>
<feature type="compositionally biased region" description="Low complexity" evidence="1">
    <location>
        <begin position="478"/>
        <end position="495"/>
    </location>
</feature>
<feature type="transmembrane region" description="Helical" evidence="2">
    <location>
        <begin position="636"/>
        <end position="656"/>
    </location>
</feature>